<gene>
    <name evidence="1" type="ORF">ACFOS1_13965</name>
</gene>
<evidence type="ECO:0000313" key="2">
    <source>
        <dbReference type="Proteomes" id="UP001595793"/>
    </source>
</evidence>
<keyword evidence="2" id="KW-1185">Reference proteome</keyword>
<proteinExistence type="predicted"/>
<reference evidence="2" key="1">
    <citation type="journal article" date="2019" name="Int. J. Syst. Evol. Microbiol.">
        <title>The Global Catalogue of Microorganisms (GCM) 10K type strain sequencing project: providing services to taxonomists for standard genome sequencing and annotation.</title>
        <authorList>
            <consortium name="The Broad Institute Genomics Platform"/>
            <consortium name="The Broad Institute Genome Sequencing Center for Infectious Disease"/>
            <person name="Wu L."/>
            <person name="Ma J."/>
        </authorList>
    </citation>
    <scope>NUCLEOTIDE SEQUENCE [LARGE SCALE GENOMIC DNA]</scope>
    <source>
        <strain evidence="2">CECT 9128</strain>
    </source>
</reference>
<dbReference type="RefSeq" id="WP_290232469.1">
    <property type="nucleotide sequence ID" value="NZ_JAUFPZ010000002.1"/>
</dbReference>
<dbReference type="Pfam" id="PF13595">
    <property type="entry name" value="DUF4138"/>
    <property type="match status" value="1"/>
</dbReference>
<dbReference type="Proteomes" id="UP001595793">
    <property type="component" value="Unassembled WGS sequence"/>
</dbReference>
<dbReference type="EMBL" id="JBHSAS010000010">
    <property type="protein sequence ID" value="MFC4028518.1"/>
    <property type="molecule type" value="Genomic_DNA"/>
</dbReference>
<protein>
    <submittedName>
        <fullName evidence="1">DUF4138 domain-containing protein</fullName>
    </submittedName>
</protein>
<evidence type="ECO:0000313" key="1">
    <source>
        <dbReference type="EMBL" id="MFC4028518.1"/>
    </source>
</evidence>
<organism evidence="1 2">
    <name type="scientific">Zunongwangia endophytica</name>
    <dbReference type="NCBI Taxonomy" id="1808945"/>
    <lineage>
        <taxon>Bacteria</taxon>
        <taxon>Pseudomonadati</taxon>
        <taxon>Bacteroidota</taxon>
        <taxon>Flavobacteriia</taxon>
        <taxon>Flavobacteriales</taxon>
        <taxon>Flavobacteriaceae</taxon>
        <taxon>Zunongwangia</taxon>
    </lineage>
</organism>
<dbReference type="InterPro" id="IPR022298">
    <property type="entry name" value="Conjug_transposon_TraN"/>
</dbReference>
<accession>A0ABV8H8X1</accession>
<comment type="caution">
    <text evidence="1">The sequence shown here is derived from an EMBL/GenBank/DDBJ whole genome shotgun (WGS) entry which is preliminary data.</text>
</comment>
<name>A0ABV8H8X1_9FLAO</name>
<sequence length="287" mass="33480">MKFSYSFFYPSFHVSCRYSRFCFLLLMIPASYIGIAQKKSLDTLYANEQMQVALFFPKPIQQAITGASQMSFTYNKDYPQQFGVLKATPGKSSNLLVIDQDQNVYSFLLQYQSTLSTLNYFFTLDDAIFKLKDTLTATNSLSNLQIASYDSLKAFKKFARYLLDRDLKVMKRTHKDGMRMKLYTVQYFNEKAFIKINLSNRSEVSFRPGEITISLQTKKQGKRKSMQRQLLPIDYKLQVPEIIYKGDEFNFILMVPKFTIPKNWQLTIEIKENGGRRNIQLVKKKAL</sequence>